<feature type="region of interest" description="Disordered" evidence="2">
    <location>
        <begin position="1"/>
        <end position="57"/>
    </location>
</feature>
<dbReference type="InterPro" id="IPR050302">
    <property type="entry name" value="Rab_GAP_TBC_domain"/>
</dbReference>
<dbReference type="Gene3D" id="1.10.472.80">
    <property type="entry name" value="Ypt/Rab-GAP domain of gyp1p, domain 3"/>
    <property type="match status" value="1"/>
</dbReference>
<evidence type="ECO:0000256" key="2">
    <source>
        <dbReference type="SAM" id="MobiDB-lite"/>
    </source>
</evidence>
<organism evidence="4 5">
    <name type="scientific">Mesorhabditis spiculigera</name>
    <dbReference type="NCBI Taxonomy" id="96644"/>
    <lineage>
        <taxon>Eukaryota</taxon>
        <taxon>Metazoa</taxon>
        <taxon>Ecdysozoa</taxon>
        <taxon>Nematoda</taxon>
        <taxon>Chromadorea</taxon>
        <taxon>Rhabditida</taxon>
        <taxon>Rhabditina</taxon>
        <taxon>Rhabditomorpha</taxon>
        <taxon>Rhabditoidea</taxon>
        <taxon>Rhabditidae</taxon>
        <taxon>Mesorhabditinae</taxon>
        <taxon>Mesorhabditis</taxon>
    </lineage>
</organism>
<feature type="compositionally biased region" description="Basic and acidic residues" evidence="2">
    <location>
        <begin position="24"/>
        <end position="43"/>
    </location>
</feature>
<dbReference type="Pfam" id="PF00566">
    <property type="entry name" value="RabGAP-TBC"/>
    <property type="match status" value="1"/>
</dbReference>
<feature type="coiled-coil region" evidence="1">
    <location>
        <begin position="111"/>
        <end position="142"/>
    </location>
</feature>
<dbReference type="GO" id="GO:0005773">
    <property type="term" value="C:vacuole"/>
    <property type="evidence" value="ECO:0007669"/>
    <property type="project" value="UniProtKB-ARBA"/>
</dbReference>
<evidence type="ECO:0000313" key="5">
    <source>
        <dbReference type="Proteomes" id="UP001177023"/>
    </source>
</evidence>
<keyword evidence="5" id="KW-1185">Reference proteome</keyword>
<reference evidence="4" key="1">
    <citation type="submission" date="2023-06" db="EMBL/GenBank/DDBJ databases">
        <authorList>
            <person name="Delattre M."/>
        </authorList>
    </citation>
    <scope>NUCLEOTIDE SEQUENCE</scope>
    <source>
        <strain evidence="4">AF72</strain>
    </source>
</reference>
<dbReference type="FunFam" id="1.10.472.80:FF:000006">
    <property type="entry name" value="TBC1 domain family member 14"/>
    <property type="match status" value="1"/>
</dbReference>
<keyword evidence="1" id="KW-0175">Coiled coil</keyword>
<dbReference type="SUPFAM" id="SSF47923">
    <property type="entry name" value="Ypt/Rab-GAP domain of gyp1p"/>
    <property type="match status" value="2"/>
</dbReference>
<dbReference type="GO" id="GO:0016192">
    <property type="term" value="P:vesicle-mediated transport"/>
    <property type="evidence" value="ECO:0007669"/>
    <property type="project" value="UniProtKB-ARBA"/>
</dbReference>
<protein>
    <recommendedName>
        <fullName evidence="3">Rab-GAP TBC domain-containing protein</fullName>
    </recommendedName>
</protein>
<gene>
    <name evidence="4" type="ORF">MSPICULIGERA_LOCUS13252</name>
</gene>
<accession>A0AA36CW14</accession>
<feature type="domain" description="Rab-GAP TBC" evidence="3">
    <location>
        <begin position="174"/>
        <end position="378"/>
    </location>
</feature>
<name>A0AA36CW14_9BILA</name>
<dbReference type="Gene3D" id="1.10.8.270">
    <property type="entry name" value="putative rabgap domain of human tbc1 domain family member 14 like domains"/>
    <property type="match status" value="1"/>
</dbReference>
<dbReference type="PROSITE" id="PS50086">
    <property type="entry name" value="TBC_RABGAP"/>
    <property type="match status" value="1"/>
</dbReference>
<feature type="compositionally biased region" description="Low complexity" evidence="2">
    <location>
        <begin position="1"/>
        <end position="14"/>
    </location>
</feature>
<dbReference type="FunFam" id="1.10.8.270:FF:000008">
    <property type="entry name" value="Putative TBC1 domain family member 14"/>
    <property type="match status" value="1"/>
</dbReference>
<dbReference type="SMART" id="SM00164">
    <property type="entry name" value="TBC"/>
    <property type="match status" value="1"/>
</dbReference>
<dbReference type="EMBL" id="CATQJA010002634">
    <property type="protein sequence ID" value="CAJ0574932.1"/>
    <property type="molecule type" value="Genomic_DNA"/>
</dbReference>
<dbReference type="InterPro" id="IPR035969">
    <property type="entry name" value="Rab-GAP_TBC_sf"/>
</dbReference>
<proteinExistence type="predicted"/>
<sequence length="495" mass="56614">MTEPSSAQPEASPSCCNVTANGSAHHEDEEKLPERKTEVKFADLEQPSCSNTPKKSSILRGFFSRSGRWKVFGDRKTDPGVMHTTGLILEERPSNLPQKSEEESARHRLLYEQMLEQAKKKDVKLEKERRKAHEDKKKAEEALAIISRTWNEEILPNWNSSFDTRKCRDLWWKGLPSKVRGKVWQLAIGNALNVSEELYNICCERAELRLNGIQETGETKEARYNREASVAQIQLDVSRTFPALGIFQEGGPYQHLLTKLLGAYACYRPDVGYVQSMSFIAAIFLLQMEPFPAFVAFSNLMNQPLQLAFFRLNKSQMTEYFVAFDLYFHQELPELHAHFDAMNLRPDIYIIDWVYTAFAKSLSLDVTCRVWDVFFRDGEEFLFKTALGILKMHEDLLLDMEFDVAVGFLRKLPADITGNELFRNIEVFMKTGGGAENGKGKKRFQQLHLEVHERLTSINGNKIDKSTIQEISEGLDGMKMSKSLSVFLADLLEGQ</sequence>
<dbReference type="PANTHER" id="PTHR47219:SF15">
    <property type="entry name" value="TBC1 DOMAIN FAMILY MEMBER 12 ISOFORM X1"/>
    <property type="match status" value="1"/>
</dbReference>
<dbReference type="PANTHER" id="PTHR47219">
    <property type="entry name" value="RAB GTPASE-ACTIVATING PROTEIN 1-LIKE"/>
    <property type="match status" value="1"/>
</dbReference>
<dbReference type="GO" id="GO:0031410">
    <property type="term" value="C:cytoplasmic vesicle"/>
    <property type="evidence" value="ECO:0007669"/>
    <property type="project" value="UniProtKB-ARBA"/>
</dbReference>
<dbReference type="FunFam" id="1.10.10.750:FF:000005">
    <property type="entry name" value="TBC1 domain family member 14"/>
    <property type="match status" value="1"/>
</dbReference>
<dbReference type="InterPro" id="IPR000195">
    <property type="entry name" value="Rab-GAP-TBC_dom"/>
</dbReference>
<dbReference type="Proteomes" id="UP001177023">
    <property type="component" value="Unassembled WGS sequence"/>
</dbReference>
<evidence type="ECO:0000313" key="4">
    <source>
        <dbReference type="EMBL" id="CAJ0574932.1"/>
    </source>
</evidence>
<dbReference type="Gene3D" id="1.10.10.750">
    <property type="entry name" value="Ypt/Rab-GAP domain of gyp1p, domain 1"/>
    <property type="match status" value="1"/>
</dbReference>
<evidence type="ECO:0000259" key="3">
    <source>
        <dbReference type="PROSITE" id="PS50086"/>
    </source>
</evidence>
<evidence type="ECO:0000256" key="1">
    <source>
        <dbReference type="SAM" id="Coils"/>
    </source>
</evidence>
<dbReference type="GO" id="GO:0005096">
    <property type="term" value="F:GTPase activator activity"/>
    <property type="evidence" value="ECO:0007669"/>
    <property type="project" value="TreeGrafter"/>
</dbReference>
<feature type="non-terminal residue" evidence="4">
    <location>
        <position position="1"/>
    </location>
</feature>
<dbReference type="AlphaFoldDB" id="A0AA36CW14"/>
<dbReference type="GO" id="GO:0031267">
    <property type="term" value="F:small GTPase binding"/>
    <property type="evidence" value="ECO:0007669"/>
    <property type="project" value="TreeGrafter"/>
</dbReference>
<comment type="caution">
    <text evidence="4">The sequence shown here is derived from an EMBL/GenBank/DDBJ whole genome shotgun (WGS) entry which is preliminary data.</text>
</comment>